<comment type="function">
    <text evidence="19">Component of the cytochrome c oxidase, the last enzyme in the mitochondrial electron transport chain which drives oxidative phosphorylation. The respiratory chain contains 3 multisubunit complexes succinate dehydrogenase (complex II, CII), ubiquinol-cytochrome c oxidoreductase (cytochrome b-c1 complex, complex III, CIII) and cytochrome c oxidase (complex IV, CIV), that cooperate to transfer electrons derived from NADH and succinate to molecular oxygen, creating an electrochemical gradient over the inner membrane that drives transmembrane transport and the ATP synthase. Cytochrome c oxidase is the component of the respiratory chain that catalyzes the reduction of oxygen to water. Electrons originating from reduced cytochrome c in the intermembrane space (IMS) are transferred via the dinuclear copper A center (CU(A)) of subunit 2 and heme A of subunit 1 to the active site in subunit 1, a binuclear center (BNC) formed by heme A3 and copper B (CU(B)). The BNC reduces molecular oxygen to 2 water molecules using 4 electrons from cytochrome c in the IMS and 4 protons from the mitochondrial matrix.</text>
</comment>
<keyword evidence="9 19" id="KW-0349">Heme</keyword>
<evidence type="ECO:0000256" key="19">
    <source>
        <dbReference type="RuleBase" id="RU000369"/>
    </source>
</evidence>
<dbReference type="PANTHER" id="PTHR10422">
    <property type="entry name" value="CYTOCHROME C OXIDASE SUBUNIT 1"/>
    <property type="match status" value="1"/>
</dbReference>
<keyword evidence="8 19" id="KW-0813">Transport</keyword>
<proteinExistence type="inferred from homology"/>
<keyword evidence="15 20" id="KW-1133">Transmembrane helix</keyword>
<dbReference type="Gene3D" id="1.20.210.10">
    <property type="entry name" value="Cytochrome c oxidase-like, subunit I domain"/>
    <property type="match status" value="1"/>
</dbReference>
<accession>A0A7G8JTL7</accession>
<keyword evidence="10 19" id="KW-0679">Respiratory chain</keyword>
<organism evidence="22">
    <name type="scientific">Platynereis bicanaliculata</name>
    <dbReference type="NCBI Taxonomy" id="868042"/>
    <lineage>
        <taxon>Eukaryota</taxon>
        <taxon>Metazoa</taxon>
        <taxon>Spiralia</taxon>
        <taxon>Lophotrochozoa</taxon>
        <taxon>Annelida</taxon>
        <taxon>Polychaeta</taxon>
        <taxon>Errantia</taxon>
        <taxon>Phyllodocida</taxon>
        <taxon>Nereididae</taxon>
        <taxon>Platynereis</taxon>
    </lineage>
</organism>
<feature type="transmembrane region" description="Helical" evidence="20">
    <location>
        <begin position="101"/>
        <end position="123"/>
    </location>
</feature>
<dbReference type="PRINTS" id="PR01165">
    <property type="entry name" value="CYCOXIDASEI"/>
</dbReference>
<feature type="transmembrane region" description="Helical" evidence="20">
    <location>
        <begin position="54"/>
        <end position="80"/>
    </location>
</feature>
<evidence type="ECO:0000256" key="5">
    <source>
        <dbReference type="ARBA" id="ARBA00009578"/>
    </source>
</evidence>
<comment type="subcellular location">
    <subcellularLocation>
        <location evidence="3">Membrane</location>
        <topology evidence="3">Multi-pass membrane protein</topology>
    </subcellularLocation>
    <subcellularLocation>
        <location evidence="19">Mitochondrion inner membrane</location>
        <topology evidence="19">Multi-pass membrane protein</topology>
    </subcellularLocation>
</comment>
<evidence type="ECO:0000256" key="10">
    <source>
        <dbReference type="ARBA" id="ARBA00022660"/>
    </source>
</evidence>
<dbReference type="CDD" id="cd01663">
    <property type="entry name" value="Cyt_c_Oxidase_I"/>
    <property type="match status" value="1"/>
</dbReference>
<evidence type="ECO:0000256" key="18">
    <source>
        <dbReference type="ARBA" id="ARBA00023136"/>
    </source>
</evidence>
<evidence type="ECO:0000256" key="17">
    <source>
        <dbReference type="ARBA" id="ARBA00023008"/>
    </source>
</evidence>
<evidence type="ECO:0000256" key="2">
    <source>
        <dbReference type="ARBA" id="ARBA00001971"/>
    </source>
</evidence>
<feature type="transmembrane region" description="Helical" evidence="20">
    <location>
        <begin position="240"/>
        <end position="258"/>
    </location>
</feature>
<dbReference type="GO" id="GO:0006123">
    <property type="term" value="P:mitochondrial electron transport, cytochrome c to oxygen"/>
    <property type="evidence" value="ECO:0007669"/>
    <property type="project" value="TreeGrafter"/>
</dbReference>
<dbReference type="InterPro" id="IPR033944">
    <property type="entry name" value="Cyt_c_oxase_su1_dom"/>
</dbReference>
<dbReference type="GO" id="GO:0004129">
    <property type="term" value="F:cytochrome-c oxidase activity"/>
    <property type="evidence" value="ECO:0007669"/>
    <property type="project" value="UniProtKB-EC"/>
</dbReference>
<sequence length="511" mass="56598">MRWFFSTNHKDIGTLYFIFGMWSGLLGTSMSLLIRAELGQPGSLLGSDQLYNTIVTAHAFLMIFFLVMPVMIGGFGNWLVPLMLGAPDMAFPRLNNMSFWLLPPSLTLLLSSAAVEKGVGTGWTVYPPLSSNIAHAGPSVDLAIFSLHLAGVSSIMGAVNFITTVINMRSKGLRLERVPLFVWSVVITAVLLLLSLPVLAGAITMLLTDRNLNTAFFDPAGGGDPILYQHLFWFFGHPEVYILILPGFGMVSHIVAHYSNKTEAFGTLGMIYAMLGIGILGFIVWAHHMFTVGMDVDTRAYFTAATMIIAVPTGIKVFSWLATIYGSRIKYEVPMLWALGFIFLFTTGGLTGIMLANSSIDIILHDTYYVVAHFHYVLSMGAVFAIFGGFAHWFPLFTGLTMHPRWAKTHFSLMFIGVNATFFPQHFLGLSGMPRRYSDYPDAMMKWNVISSMGSMLSFIALLLFIFMLWESLTSQRATVSASHQASSLEWQDMLPLDFHNSSETVMITMP</sequence>
<evidence type="ECO:0000256" key="7">
    <source>
        <dbReference type="ARBA" id="ARBA00015947"/>
    </source>
</evidence>
<feature type="transmembrane region" description="Helical" evidence="20">
    <location>
        <begin position="270"/>
        <end position="288"/>
    </location>
</feature>
<evidence type="ECO:0000256" key="12">
    <source>
        <dbReference type="ARBA" id="ARBA00022723"/>
    </source>
</evidence>
<evidence type="ECO:0000256" key="16">
    <source>
        <dbReference type="ARBA" id="ARBA00023004"/>
    </source>
</evidence>
<keyword evidence="16 19" id="KW-0408">Iron</keyword>
<evidence type="ECO:0000256" key="9">
    <source>
        <dbReference type="ARBA" id="ARBA00022617"/>
    </source>
</evidence>
<dbReference type="RefSeq" id="YP_009974941.1">
    <property type="nucleotide sequence ID" value="NC_051995.1"/>
</dbReference>
<feature type="transmembrane region" description="Helical" evidence="20">
    <location>
        <begin position="180"/>
        <end position="207"/>
    </location>
</feature>
<dbReference type="InterPro" id="IPR023615">
    <property type="entry name" value="Cyt_c_Oxase_su1_BS"/>
</dbReference>
<evidence type="ECO:0000256" key="20">
    <source>
        <dbReference type="SAM" id="Phobius"/>
    </source>
</evidence>
<comment type="cofactor">
    <cofactor evidence="1">
        <name>Cu cation</name>
        <dbReference type="ChEBI" id="CHEBI:23378"/>
    </cofactor>
</comment>
<dbReference type="PANTHER" id="PTHR10422:SF18">
    <property type="entry name" value="CYTOCHROME C OXIDASE SUBUNIT 1"/>
    <property type="match status" value="1"/>
</dbReference>
<dbReference type="GO" id="GO:0020037">
    <property type="term" value="F:heme binding"/>
    <property type="evidence" value="ECO:0007669"/>
    <property type="project" value="InterPro"/>
</dbReference>
<dbReference type="GO" id="GO:0046872">
    <property type="term" value="F:metal ion binding"/>
    <property type="evidence" value="ECO:0007669"/>
    <property type="project" value="UniProtKB-KW"/>
</dbReference>
<feature type="transmembrane region" description="Helical" evidence="20">
    <location>
        <begin position="335"/>
        <end position="356"/>
    </location>
</feature>
<feature type="transmembrane region" description="Helical" evidence="20">
    <location>
        <begin position="12"/>
        <end position="34"/>
    </location>
</feature>
<keyword evidence="19 22" id="KW-0496">Mitochondrion</keyword>
<dbReference type="InterPro" id="IPR000883">
    <property type="entry name" value="Cyt_C_Oxase_1"/>
</dbReference>
<dbReference type="PROSITE" id="PS00077">
    <property type="entry name" value="COX1_CUB"/>
    <property type="match status" value="1"/>
</dbReference>
<geneLocation type="mitochondrion" evidence="22"/>
<comment type="pathway">
    <text evidence="4 19">Energy metabolism; oxidative phosphorylation.</text>
</comment>
<keyword evidence="18 19" id="KW-0472">Membrane</keyword>
<dbReference type="FunFam" id="1.20.210.10:FF:000001">
    <property type="entry name" value="Cytochrome c oxidase subunit 1"/>
    <property type="match status" value="1"/>
</dbReference>
<gene>
    <name evidence="22" type="primary">cox1</name>
</gene>
<feature type="transmembrane region" description="Helical" evidence="20">
    <location>
        <begin position="376"/>
        <end position="397"/>
    </location>
</feature>
<keyword evidence="11 19" id="KW-0812">Transmembrane</keyword>
<evidence type="ECO:0000256" key="14">
    <source>
        <dbReference type="ARBA" id="ARBA00022982"/>
    </source>
</evidence>
<dbReference type="InterPro" id="IPR023616">
    <property type="entry name" value="Cyt_c_oxase-like_su1_dom"/>
</dbReference>
<dbReference type="Pfam" id="PF00115">
    <property type="entry name" value="COX1"/>
    <property type="match status" value="1"/>
</dbReference>
<keyword evidence="17 19" id="KW-0186">Copper</keyword>
<keyword evidence="12 19" id="KW-0479">Metal-binding</keyword>
<evidence type="ECO:0000256" key="15">
    <source>
        <dbReference type="ARBA" id="ARBA00022989"/>
    </source>
</evidence>
<name>A0A7G8JTL7_9ANNE</name>
<evidence type="ECO:0000313" key="22">
    <source>
        <dbReference type="EMBL" id="QNJ33915.1"/>
    </source>
</evidence>
<keyword evidence="19" id="KW-0999">Mitochondrion inner membrane</keyword>
<dbReference type="GO" id="GO:0045277">
    <property type="term" value="C:respiratory chain complex IV"/>
    <property type="evidence" value="ECO:0007669"/>
    <property type="project" value="InterPro"/>
</dbReference>
<evidence type="ECO:0000256" key="6">
    <source>
        <dbReference type="ARBA" id="ARBA00012949"/>
    </source>
</evidence>
<feature type="transmembrane region" description="Helical" evidence="20">
    <location>
        <begin position="409"/>
        <end position="427"/>
    </location>
</feature>
<evidence type="ECO:0000256" key="8">
    <source>
        <dbReference type="ARBA" id="ARBA00022448"/>
    </source>
</evidence>
<dbReference type="EC" id="7.1.1.9" evidence="6 19"/>
<comment type="cofactor">
    <cofactor evidence="2">
        <name>heme</name>
        <dbReference type="ChEBI" id="CHEBI:30413"/>
    </cofactor>
</comment>
<evidence type="ECO:0000256" key="11">
    <source>
        <dbReference type="ARBA" id="ARBA00022692"/>
    </source>
</evidence>
<dbReference type="SUPFAM" id="SSF81442">
    <property type="entry name" value="Cytochrome c oxidase subunit I-like"/>
    <property type="match status" value="1"/>
</dbReference>
<evidence type="ECO:0000256" key="3">
    <source>
        <dbReference type="ARBA" id="ARBA00004141"/>
    </source>
</evidence>
<comment type="catalytic activity">
    <reaction evidence="19">
        <text>4 Fe(II)-[cytochrome c] + O2 + 8 H(+)(in) = 4 Fe(III)-[cytochrome c] + 2 H2O + 4 H(+)(out)</text>
        <dbReference type="Rhea" id="RHEA:11436"/>
        <dbReference type="Rhea" id="RHEA-COMP:10350"/>
        <dbReference type="Rhea" id="RHEA-COMP:14399"/>
        <dbReference type="ChEBI" id="CHEBI:15377"/>
        <dbReference type="ChEBI" id="CHEBI:15378"/>
        <dbReference type="ChEBI" id="CHEBI:15379"/>
        <dbReference type="ChEBI" id="CHEBI:29033"/>
        <dbReference type="ChEBI" id="CHEBI:29034"/>
        <dbReference type="EC" id="7.1.1.9"/>
    </reaction>
</comment>
<dbReference type="EMBL" id="MN812984">
    <property type="protein sequence ID" value="QNJ33915.1"/>
    <property type="molecule type" value="Genomic_DNA"/>
</dbReference>
<feature type="domain" description="Cytochrome oxidase subunit I profile" evidence="21">
    <location>
        <begin position="1"/>
        <end position="511"/>
    </location>
</feature>
<evidence type="ECO:0000256" key="4">
    <source>
        <dbReference type="ARBA" id="ARBA00004673"/>
    </source>
</evidence>
<protein>
    <recommendedName>
        <fullName evidence="7 19">Cytochrome c oxidase subunit 1</fullName>
        <ecNumber evidence="6 19">7.1.1.9</ecNumber>
    </recommendedName>
</protein>
<keyword evidence="13" id="KW-1278">Translocase</keyword>
<dbReference type="PROSITE" id="PS50855">
    <property type="entry name" value="COX1"/>
    <property type="match status" value="1"/>
</dbReference>
<comment type="similarity">
    <text evidence="5 19">Belongs to the heme-copper respiratory oxidase family.</text>
</comment>
<dbReference type="GeneID" id="60461351"/>
<dbReference type="InterPro" id="IPR036927">
    <property type="entry name" value="Cyt_c_oxase-like_su1_sf"/>
</dbReference>
<dbReference type="GO" id="GO:0015990">
    <property type="term" value="P:electron transport coupled proton transport"/>
    <property type="evidence" value="ECO:0007669"/>
    <property type="project" value="TreeGrafter"/>
</dbReference>
<reference evidence="22" key="1">
    <citation type="journal article" date="2020" name="Zool. Scr.">
        <title>The phylogeny of Nereididae (Annelida) based on mitochondrial genomes.</title>
        <authorList>
            <person name="Alves P.R."/>
            <person name="Halanych K.M."/>
            <person name="Santos C.S.G."/>
        </authorList>
    </citation>
    <scope>NUCLEOTIDE SEQUENCE</scope>
</reference>
<feature type="transmembrane region" description="Helical" evidence="20">
    <location>
        <begin position="447"/>
        <end position="470"/>
    </location>
</feature>
<evidence type="ECO:0000256" key="1">
    <source>
        <dbReference type="ARBA" id="ARBA00001935"/>
    </source>
</evidence>
<feature type="transmembrane region" description="Helical" evidence="20">
    <location>
        <begin position="143"/>
        <end position="168"/>
    </location>
</feature>
<evidence type="ECO:0000256" key="13">
    <source>
        <dbReference type="ARBA" id="ARBA00022967"/>
    </source>
</evidence>
<dbReference type="AlphaFoldDB" id="A0A7G8JTL7"/>
<keyword evidence="14 19" id="KW-0249">Electron transport</keyword>
<evidence type="ECO:0000259" key="21">
    <source>
        <dbReference type="PROSITE" id="PS50855"/>
    </source>
</evidence>
<feature type="transmembrane region" description="Helical" evidence="20">
    <location>
        <begin position="300"/>
        <end position="323"/>
    </location>
</feature>
<dbReference type="GO" id="GO:0005743">
    <property type="term" value="C:mitochondrial inner membrane"/>
    <property type="evidence" value="ECO:0007669"/>
    <property type="project" value="UniProtKB-SubCell"/>
</dbReference>
<dbReference type="UniPathway" id="UPA00705"/>